<accession>A0A8E0RVU4</accession>
<dbReference type="OrthoDB" id="2105077at2759"/>
<dbReference type="EMBL" id="LUCM01006062">
    <property type="protein sequence ID" value="KAA0191888.1"/>
    <property type="molecule type" value="Genomic_DNA"/>
</dbReference>
<dbReference type="GO" id="GO:0005886">
    <property type="term" value="C:plasma membrane"/>
    <property type="evidence" value="ECO:0007669"/>
    <property type="project" value="InterPro"/>
</dbReference>
<dbReference type="PANTHER" id="PTHR10264:SF117">
    <property type="entry name" value="ERYTHROCYTE BAND 7 INTEGRAL MEMBRANE PROTEIN-LIKE"/>
    <property type="match status" value="1"/>
</dbReference>
<evidence type="ECO:0000313" key="2">
    <source>
        <dbReference type="Proteomes" id="UP000728185"/>
    </source>
</evidence>
<dbReference type="AlphaFoldDB" id="A0A8E0RVU4"/>
<dbReference type="PANTHER" id="PTHR10264">
    <property type="entry name" value="BAND 7 PROTEIN-RELATED"/>
    <property type="match status" value="1"/>
</dbReference>
<keyword evidence="2" id="KW-1185">Reference proteome</keyword>
<proteinExistence type="predicted"/>
<dbReference type="Proteomes" id="UP000728185">
    <property type="component" value="Unassembled WGS sequence"/>
</dbReference>
<reference evidence="1" key="1">
    <citation type="submission" date="2019-05" db="EMBL/GenBank/DDBJ databases">
        <title>Annotation for the trematode Fasciolopsis buski.</title>
        <authorList>
            <person name="Choi Y.-J."/>
        </authorList>
    </citation>
    <scope>NUCLEOTIDE SEQUENCE</scope>
    <source>
        <strain evidence="1">HT</strain>
        <tissue evidence="1">Whole worm</tissue>
    </source>
</reference>
<dbReference type="InterPro" id="IPR043202">
    <property type="entry name" value="Band-7_stomatin-like"/>
</dbReference>
<evidence type="ECO:0000313" key="1">
    <source>
        <dbReference type="EMBL" id="KAA0191888.1"/>
    </source>
</evidence>
<gene>
    <name evidence="1" type="ORF">FBUS_01514</name>
</gene>
<protein>
    <submittedName>
        <fullName evidence="1">Erythrocyte band 7 integral membrane protein</fullName>
    </submittedName>
</protein>
<organism evidence="1 2">
    <name type="scientific">Fasciolopsis buskii</name>
    <dbReference type="NCBI Taxonomy" id="27845"/>
    <lineage>
        <taxon>Eukaryota</taxon>
        <taxon>Metazoa</taxon>
        <taxon>Spiralia</taxon>
        <taxon>Lophotrochozoa</taxon>
        <taxon>Platyhelminthes</taxon>
        <taxon>Trematoda</taxon>
        <taxon>Digenea</taxon>
        <taxon>Plagiorchiida</taxon>
        <taxon>Echinostomata</taxon>
        <taxon>Echinostomatoidea</taxon>
        <taxon>Fasciolidae</taxon>
        <taxon>Fasciolopsis</taxon>
    </lineage>
</organism>
<sequence length="113" mass="12217">MPDSPMPLTIKRDNCDGVERIEIENVALPQDIQWAVAAVAQTTRVANAKVIAAKGELGFAQPFQQVAQNMSSIPATLQLCYLQTLATSGGESNSNIVFPQPTEITSAFRNKKN</sequence>
<dbReference type="InterPro" id="IPR001972">
    <property type="entry name" value="Stomatin_HflK_fam"/>
</dbReference>
<dbReference type="PRINTS" id="PR00721">
    <property type="entry name" value="STOMATIN"/>
</dbReference>
<comment type="caution">
    <text evidence="1">The sequence shown here is derived from an EMBL/GenBank/DDBJ whole genome shotgun (WGS) entry which is preliminary data.</text>
</comment>
<dbReference type="Gene3D" id="6.10.250.2090">
    <property type="match status" value="1"/>
</dbReference>
<name>A0A8E0RVU4_9TREM</name>